<feature type="chain" id="PRO_5023067124" description="Tetratricopeptide repeat protein" evidence="1">
    <location>
        <begin position="24"/>
        <end position="426"/>
    </location>
</feature>
<proteinExistence type="predicted"/>
<evidence type="ECO:0008006" key="4">
    <source>
        <dbReference type="Google" id="ProtNLM"/>
    </source>
</evidence>
<reference evidence="2 3" key="1">
    <citation type="submission" date="2019-07" db="EMBL/GenBank/DDBJ databases">
        <title>Full genome sequence of Sphingomonas sp. 4R-6-7(HKS19).</title>
        <authorList>
            <person name="Im W.-T."/>
        </authorList>
    </citation>
    <scope>NUCLEOTIDE SEQUENCE [LARGE SCALE GENOMIC DNA]</scope>
    <source>
        <strain evidence="2 3">HKS19</strain>
    </source>
</reference>
<dbReference type="InterPro" id="IPR011990">
    <property type="entry name" value="TPR-like_helical_dom_sf"/>
</dbReference>
<organism evidence="2 3">
    <name type="scientific">Sphingomonas panacisoli</name>
    <dbReference type="NCBI Taxonomy" id="1813879"/>
    <lineage>
        <taxon>Bacteria</taxon>
        <taxon>Pseudomonadati</taxon>
        <taxon>Pseudomonadota</taxon>
        <taxon>Alphaproteobacteria</taxon>
        <taxon>Sphingomonadales</taxon>
        <taxon>Sphingomonadaceae</taxon>
        <taxon>Sphingomonas</taxon>
    </lineage>
</organism>
<name>A0A5B8LGS7_9SPHN</name>
<evidence type="ECO:0000313" key="3">
    <source>
        <dbReference type="Proteomes" id="UP000315673"/>
    </source>
</evidence>
<dbReference type="Proteomes" id="UP000315673">
    <property type="component" value="Chromosome"/>
</dbReference>
<sequence>MKRISTAVLTAALVTGLAGVTIATPSAAKKKEEAPKGPQVSAAVGAGIQKAKAAFAAKDWAGAEAAIVEVETAAKTDDEKYYANFLRYALVSQKIADASTGTNGAFDPTPMIAPLDAMIANPATPADMRPQFEYSRATIAYDQKNWALATQLFTAAQTHGSTQANLQLYLAKAKVQGGNAAGGMADMDALYASGKPQTEDFYKYAISQSNTAGLRADTMKWLQRWVTAYPTPETWRNAIGFYAFTNKPLAKLDKRQRVDLFRLMRVTKALADQSYYEEYAQASGDIGLPDEAKAVIDEGKANGKIPANPSSAIKALATDSTAQIAAEGSFDALERKAGAAPTGPLSAQTGDAYLGRGNYAKAVVLYRQALTKGGVNNDEVNTHLGIALALSGDKAGAKTAFTAVTGAPRNDIAAFWMIYLDHPPTA</sequence>
<dbReference type="OrthoDB" id="7325958at2"/>
<dbReference type="KEGG" id="spai:FPZ24_07995"/>
<keyword evidence="3" id="KW-1185">Reference proteome</keyword>
<evidence type="ECO:0000313" key="2">
    <source>
        <dbReference type="EMBL" id="QDZ07427.1"/>
    </source>
</evidence>
<accession>A0A5B8LGS7</accession>
<gene>
    <name evidence="2" type="ORF">FPZ24_07995</name>
</gene>
<dbReference type="Gene3D" id="1.25.40.10">
    <property type="entry name" value="Tetratricopeptide repeat domain"/>
    <property type="match status" value="1"/>
</dbReference>
<dbReference type="EMBL" id="CP042306">
    <property type="protein sequence ID" value="QDZ07427.1"/>
    <property type="molecule type" value="Genomic_DNA"/>
</dbReference>
<dbReference type="RefSeq" id="WP_146570862.1">
    <property type="nucleotide sequence ID" value="NZ_CP042306.1"/>
</dbReference>
<protein>
    <recommendedName>
        <fullName evidence="4">Tetratricopeptide repeat protein</fullName>
    </recommendedName>
</protein>
<dbReference type="SUPFAM" id="SSF48452">
    <property type="entry name" value="TPR-like"/>
    <property type="match status" value="1"/>
</dbReference>
<keyword evidence="1" id="KW-0732">Signal</keyword>
<feature type="signal peptide" evidence="1">
    <location>
        <begin position="1"/>
        <end position="23"/>
    </location>
</feature>
<dbReference type="AlphaFoldDB" id="A0A5B8LGS7"/>
<evidence type="ECO:0000256" key="1">
    <source>
        <dbReference type="SAM" id="SignalP"/>
    </source>
</evidence>